<evidence type="ECO:0000256" key="6">
    <source>
        <dbReference type="SAM" id="SignalP"/>
    </source>
</evidence>
<gene>
    <name evidence="11" type="ORF">F0P94_04090</name>
</gene>
<evidence type="ECO:0000256" key="4">
    <source>
        <dbReference type="ARBA" id="ARBA00022825"/>
    </source>
</evidence>
<keyword evidence="12" id="KW-1185">Reference proteome</keyword>
<evidence type="ECO:0000259" key="7">
    <source>
        <dbReference type="Pfam" id="PF00082"/>
    </source>
</evidence>
<dbReference type="Gene3D" id="3.40.50.200">
    <property type="entry name" value="Peptidase S8/S53 domain"/>
    <property type="match status" value="1"/>
</dbReference>
<keyword evidence="2 5" id="KW-0645">Protease</keyword>
<sequence>MKKILRYALKLLLAFLFPGLLLAQESPDYSLNLNSGRFIPQENSRNLSSDSEIFRKSLFGNKYYLTLQFYKLPNQEARKQLTAAGIRLIEYLPNFAYTATVKESFDPKKLEGFGIRSVVQLTAQQKTVPALLKGEVPAHAKRTAGYADVTVTTYDQLSAGAISKNLNRLGATVLEEMPMFRTFTIRVPEKQIKPLIELPFVQWVEPIDAPNTQENLLGRSLHRVTELNDGVRNLKGTGVKIGIWDGGEVSPHIDFSPTASRLTMMETSQPESHATHVAGTIAGRGIINPKARGMAPNAQVYSYNYNGSVTTEMFSAIPAVGLNISSHSYGSTQTCGVTGAGVAYSTTSRNTDINLNTYPTHLHVHSAGNSQTACSGGWSTITGSGKTAKNNILVANITTTETINSSSSFGPVADGRVKPEISALGTNVLSTYTPLNTYSTISGTSMATPGVSGTLALLVERYKQLHAGTTPISSLIKGMVCNTAHDLGNTGPDYKFGFGRINALAAVKTLEQNRFVINTITTGATNNHNITIPAGVVKLKVMLTWNDPAATANANPALVNNLDLSVINGAATTLPWKLNPASPGSVATRGVDNVSNIEQVTLDNPVAGTYTLRVNGTAVPSGANQQYSLTWEIMEPSIEVTYPNGKESFSPGSQETITWNNAGVTGTQTLQYSVNNGTTWTTISSTISAATTRYTWTVPSGLNTATALIKVSSGSLTDVSDSNFRILGTPGSLSATAGPCAGSLNFSWPSVTNATHYALLKLDPATGLWDTLNANISGTTYAATGLPVNSSLWFTLVAKNNATKAISDRALAINRTTSGTGSTPLANISGPASVCGNQTTTYSVASMAGISTYTWSVPAGATILSGQGSTTISVNFTPSSTSGSVTVFGTASGCQTSTSSLTVTVGNNVAAPVSGGDQTSCTSTSSALTATATVPTGFTVVWYNAASGGTVISNPVLNAPGTVTYYAASRSSNGACESQARTPVTLTLNTTTPAMVTASGPVTFCAGGSVTLTANAGSAYLWTNGATTQSITVNASGSYYVTVTQPNGCSSTSSPMAVQVNPLPVASISASGATTICQGETITLTASTGDTYLWSTGATTQSITVTQGGSYSVTVNQATGCSNTSTPVVVQVEAIPLAEITANGATAFCEGGKVTLTASPGNTYRWSTGETSQAISVDRTGAYSVTVTSAAGCSKTSNPVSVNVSPIPTVALVAEQNTSLLPGERTTLKASANGTGTFTWLKNGTIVANATANTLPVSIDELGEYSVKFTSQESCSATSNKIAIQAAASNDLFLYPNPNKGQFQIRYYSEPGIVSSTAVLIYDSKGARVASANYTVKVAYDRLKVDMRNEGSGIYYVVLQQENGKKLASGRVVVL</sequence>
<dbReference type="PRINTS" id="PR00723">
    <property type="entry name" value="SUBTILISIN"/>
</dbReference>
<dbReference type="SUPFAM" id="SSF52743">
    <property type="entry name" value="Subtilisin-like"/>
    <property type="match status" value="1"/>
</dbReference>
<dbReference type="SUPFAM" id="SSF49785">
    <property type="entry name" value="Galactose-binding domain-like"/>
    <property type="match status" value="1"/>
</dbReference>
<evidence type="ECO:0000259" key="10">
    <source>
        <dbReference type="Pfam" id="PF19408"/>
    </source>
</evidence>
<evidence type="ECO:0000259" key="9">
    <source>
        <dbReference type="Pfam" id="PF19081"/>
    </source>
</evidence>
<evidence type="ECO:0000313" key="11">
    <source>
        <dbReference type="EMBL" id="KAA9340617.1"/>
    </source>
</evidence>
<feature type="domain" description="PKD-like" evidence="10">
    <location>
        <begin position="825"/>
        <end position="903"/>
    </location>
</feature>
<evidence type="ECO:0000313" key="12">
    <source>
        <dbReference type="Proteomes" id="UP000326570"/>
    </source>
</evidence>
<dbReference type="CDD" id="cd04842">
    <property type="entry name" value="Peptidases_S8_Kp43_protease"/>
    <property type="match status" value="1"/>
</dbReference>
<feature type="domain" description="Ig-like" evidence="9">
    <location>
        <begin position="911"/>
        <end position="989"/>
    </location>
</feature>
<dbReference type="InterPro" id="IPR015500">
    <property type="entry name" value="Peptidase_S8_subtilisin-rel"/>
</dbReference>
<comment type="caution">
    <text evidence="11">The sequence shown here is derived from an EMBL/GenBank/DDBJ whole genome shotgun (WGS) entry which is preliminary data.</text>
</comment>
<dbReference type="GO" id="GO:0006508">
    <property type="term" value="P:proteolysis"/>
    <property type="evidence" value="ECO:0007669"/>
    <property type="project" value="UniProtKB-KW"/>
</dbReference>
<evidence type="ECO:0000259" key="8">
    <source>
        <dbReference type="Pfam" id="PF18962"/>
    </source>
</evidence>
<name>A0A5N1J611_9BACT</name>
<dbReference type="PANTHER" id="PTHR43806:SF11">
    <property type="entry name" value="CEREVISIN-RELATED"/>
    <property type="match status" value="1"/>
</dbReference>
<dbReference type="Pfam" id="PF18962">
    <property type="entry name" value="Por_Secre_tail"/>
    <property type="match status" value="1"/>
</dbReference>
<evidence type="ECO:0000256" key="5">
    <source>
        <dbReference type="PROSITE-ProRule" id="PRU01240"/>
    </source>
</evidence>
<evidence type="ECO:0000256" key="2">
    <source>
        <dbReference type="ARBA" id="ARBA00022670"/>
    </source>
</evidence>
<dbReference type="InterPro" id="IPR023828">
    <property type="entry name" value="Peptidase_S8_Ser-AS"/>
</dbReference>
<feature type="domain" description="Peptidase S8/S53" evidence="7">
    <location>
        <begin position="236"/>
        <end position="499"/>
    </location>
</feature>
<dbReference type="Pfam" id="PF19408">
    <property type="entry name" value="PKD_6"/>
    <property type="match status" value="1"/>
</dbReference>
<dbReference type="InterPro" id="IPR036852">
    <property type="entry name" value="Peptidase_S8/S53_dom_sf"/>
</dbReference>
<evidence type="ECO:0000256" key="1">
    <source>
        <dbReference type="ARBA" id="ARBA00011073"/>
    </source>
</evidence>
<dbReference type="Gene3D" id="2.60.120.380">
    <property type="match status" value="1"/>
</dbReference>
<dbReference type="PROSITE" id="PS00138">
    <property type="entry name" value="SUBTILASE_SER"/>
    <property type="match status" value="1"/>
</dbReference>
<comment type="similarity">
    <text evidence="1 5">Belongs to the peptidase S8 family.</text>
</comment>
<dbReference type="PANTHER" id="PTHR43806">
    <property type="entry name" value="PEPTIDASE S8"/>
    <property type="match status" value="1"/>
</dbReference>
<evidence type="ECO:0000256" key="3">
    <source>
        <dbReference type="ARBA" id="ARBA00022801"/>
    </source>
</evidence>
<keyword evidence="3 5" id="KW-0378">Hydrolase</keyword>
<dbReference type="GO" id="GO:0004252">
    <property type="term" value="F:serine-type endopeptidase activity"/>
    <property type="evidence" value="ECO:0007669"/>
    <property type="project" value="UniProtKB-UniRule"/>
</dbReference>
<dbReference type="InterPro" id="IPR045829">
    <property type="entry name" value="PKD_6"/>
</dbReference>
<dbReference type="InterPro" id="IPR050131">
    <property type="entry name" value="Peptidase_S8_subtilisin-like"/>
</dbReference>
<keyword evidence="4 5" id="KW-0720">Serine protease</keyword>
<dbReference type="Pfam" id="PF19081">
    <property type="entry name" value="Ig_7"/>
    <property type="match status" value="1"/>
</dbReference>
<dbReference type="Proteomes" id="UP000326570">
    <property type="component" value="Unassembled WGS sequence"/>
</dbReference>
<dbReference type="InterPro" id="IPR026444">
    <property type="entry name" value="Secre_tail"/>
</dbReference>
<dbReference type="Pfam" id="PF00082">
    <property type="entry name" value="Peptidase_S8"/>
    <property type="match status" value="1"/>
</dbReference>
<organism evidence="11 12">
    <name type="scientific">Adhaeribacter soli</name>
    <dbReference type="NCBI Taxonomy" id="2607655"/>
    <lineage>
        <taxon>Bacteria</taxon>
        <taxon>Pseudomonadati</taxon>
        <taxon>Bacteroidota</taxon>
        <taxon>Cytophagia</taxon>
        <taxon>Cytophagales</taxon>
        <taxon>Hymenobacteraceae</taxon>
        <taxon>Adhaeribacter</taxon>
    </lineage>
</organism>
<dbReference type="GO" id="GO:0005615">
    <property type="term" value="C:extracellular space"/>
    <property type="evidence" value="ECO:0007669"/>
    <property type="project" value="TreeGrafter"/>
</dbReference>
<dbReference type="Gene3D" id="2.60.40.10">
    <property type="entry name" value="Immunoglobulins"/>
    <property type="match status" value="2"/>
</dbReference>
<dbReference type="InterPro" id="IPR000209">
    <property type="entry name" value="Peptidase_S8/S53_dom"/>
</dbReference>
<dbReference type="NCBIfam" id="TIGR04183">
    <property type="entry name" value="Por_Secre_tail"/>
    <property type="match status" value="1"/>
</dbReference>
<dbReference type="InterPro" id="IPR044023">
    <property type="entry name" value="Ig_7"/>
</dbReference>
<dbReference type="InterPro" id="IPR013783">
    <property type="entry name" value="Ig-like_fold"/>
</dbReference>
<feature type="active site" description="Charge relay system" evidence="5">
    <location>
        <position position="445"/>
    </location>
</feature>
<keyword evidence="6" id="KW-0732">Signal</keyword>
<dbReference type="EMBL" id="VTWT01000002">
    <property type="protein sequence ID" value="KAA9340617.1"/>
    <property type="molecule type" value="Genomic_DNA"/>
</dbReference>
<feature type="active site" description="Charge relay system" evidence="5">
    <location>
        <position position="245"/>
    </location>
</feature>
<proteinExistence type="inferred from homology"/>
<feature type="domain" description="Secretion system C-terminal sorting" evidence="8">
    <location>
        <begin position="1294"/>
        <end position="1366"/>
    </location>
</feature>
<protein>
    <submittedName>
        <fullName evidence="11">S8 family serine peptidase</fullName>
    </submittedName>
</protein>
<dbReference type="InterPro" id="IPR034058">
    <property type="entry name" value="TagA/B/C/D_pept_dom"/>
</dbReference>
<accession>A0A5N1J611</accession>
<dbReference type="InterPro" id="IPR008979">
    <property type="entry name" value="Galactose-bd-like_sf"/>
</dbReference>
<reference evidence="11 12" key="1">
    <citation type="submission" date="2019-09" db="EMBL/GenBank/DDBJ databases">
        <title>Genome sequence of Adhaeribacter sp. M2.</title>
        <authorList>
            <person name="Srinivasan S."/>
        </authorList>
    </citation>
    <scope>NUCLEOTIDE SEQUENCE [LARGE SCALE GENOMIC DNA]</scope>
    <source>
        <strain evidence="11 12">M2</strain>
    </source>
</reference>
<feature type="active site" description="Charge relay system" evidence="5">
    <location>
        <position position="273"/>
    </location>
</feature>
<feature type="chain" id="PRO_5025032769" evidence="6">
    <location>
        <begin position="24"/>
        <end position="1375"/>
    </location>
</feature>
<dbReference type="PROSITE" id="PS51892">
    <property type="entry name" value="SUBTILASE"/>
    <property type="match status" value="1"/>
</dbReference>
<feature type="signal peptide" evidence="6">
    <location>
        <begin position="1"/>
        <end position="23"/>
    </location>
</feature>